<dbReference type="PROSITE" id="PS51257">
    <property type="entry name" value="PROKAR_LIPOPROTEIN"/>
    <property type="match status" value="1"/>
</dbReference>
<evidence type="ECO:0000313" key="3">
    <source>
        <dbReference type="Proteomes" id="UP000266005"/>
    </source>
</evidence>
<dbReference type="SMART" id="SM00554">
    <property type="entry name" value="FAS1"/>
    <property type="match status" value="1"/>
</dbReference>
<comment type="caution">
    <text evidence="2">The sequence shown here is derived from an EMBL/GenBank/DDBJ whole genome shotgun (WGS) entry which is preliminary data.</text>
</comment>
<dbReference type="PANTHER" id="PTHR10900">
    <property type="entry name" value="PERIOSTIN-RELATED"/>
    <property type="match status" value="1"/>
</dbReference>
<dbReference type="PROSITE" id="PS50213">
    <property type="entry name" value="FAS1"/>
    <property type="match status" value="1"/>
</dbReference>
<evidence type="ECO:0000313" key="2">
    <source>
        <dbReference type="EMBL" id="RIJ42923.1"/>
    </source>
</evidence>
<dbReference type="GO" id="GO:0005615">
    <property type="term" value="C:extracellular space"/>
    <property type="evidence" value="ECO:0007669"/>
    <property type="project" value="TreeGrafter"/>
</dbReference>
<dbReference type="Pfam" id="PF02469">
    <property type="entry name" value="Fasciclin"/>
    <property type="match status" value="1"/>
</dbReference>
<gene>
    <name evidence="2" type="ORF">D1627_03525</name>
</gene>
<reference evidence="3" key="1">
    <citation type="submission" date="2018-08" db="EMBL/GenBank/DDBJ databases">
        <title>Mucilaginibacter sp. MYSH2.</title>
        <authorList>
            <person name="Seo T."/>
        </authorList>
    </citation>
    <scope>NUCLEOTIDE SEQUENCE [LARGE SCALE GENOMIC DNA]</scope>
    <source>
        <strain evidence="3">KIRAN</strain>
    </source>
</reference>
<dbReference type="GO" id="GO:0050839">
    <property type="term" value="F:cell adhesion molecule binding"/>
    <property type="evidence" value="ECO:0007669"/>
    <property type="project" value="TreeGrafter"/>
</dbReference>
<dbReference type="FunFam" id="2.30.180.10:FF:000032">
    <property type="entry name" value="Fasciclin domain-containing protein, putative"/>
    <property type="match status" value="1"/>
</dbReference>
<organism evidence="2 3">
    <name type="scientific">Pontibacter oryzae</name>
    <dbReference type="NCBI Taxonomy" id="2304593"/>
    <lineage>
        <taxon>Bacteria</taxon>
        <taxon>Pseudomonadati</taxon>
        <taxon>Bacteroidota</taxon>
        <taxon>Cytophagia</taxon>
        <taxon>Cytophagales</taxon>
        <taxon>Hymenobacteraceae</taxon>
        <taxon>Pontibacter</taxon>
    </lineage>
</organism>
<dbReference type="Proteomes" id="UP000266005">
    <property type="component" value="Unassembled WGS sequence"/>
</dbReference>
<dbReference type="InterPro" id="IPR036378">
    <property type="entry name" value="FAS1_dom_sf"/>
</dbReference>
<keyword evidence="3" id="KW-1185">Reference proteome</keyword>
<protein>
    <submittedName>
        <fullName evidence="2">Fasciclin domain-containing protein</fullName>
    </submittedName>
</protein>
<sequence>MYKVAATSFISAIYIAYHMKNFILVLGMLTLCGCAGIHDSSLSNEEIVISETQTMAGDGDESISASKYNGIFAGIENTAQYDLVALAKTDPNLTTFVQLIEQADMASELSHGGQHTLFIPINDAFSELSEDSLHNLMAPESRAQLIRMLQAHILAGILPSTDITNSQHIESSAGDYLSIDTAASPATLTVGGATVLKPDVRAGNGIIHIVDRLLVSSEGIGRY</sequence>
<dbReference type="GO" id="GO:0007155">
    <property type="term" value="P:cell adhesion"/>
    <property type="evidence" value="ECO:0007669"/>
    <property type="project" value="TreeGrafter"/>
</dbReference>
<dbReference type="PANTHER" id="PTHR10900:SF124">
    <property type="entry name" value="FI05614P"/>
    <property type="match status" value="1"/>
</dbReference>
<dbReference type="SUPFAM" id="SSF82153">
    <property type="entry name" value="FAS1 domain"/>
    <property type="match status" value="1"/>
</dbReference>
<evidence type="ECO:0000259" key="1">
    <source>
        <dbReference type="PROSITE" id="PS50213"/>
    </source>
</evidence>
<dbReference type="GO" id="GO:0030198">
    <property type="term" value="P:extracellular matrix organization"/>
    <property type="evidence" value="ECO:0007669"/>
    <property type="project" value="TreeGrafter"/>
</dbReference>
<dbReference type="EMBL" id="QWGE01000001">
    <property type="protein sequence ID" value="RIJ42923.1"/>
    <property type="molecule type" value="Genomic_DNA"/>
</dbReference>
<accession>A0A399SKC0</accession>
<dbReference type="GO" id="GO:0031012">
    <property type="term" value="C:extracellular matrix"/>
    <property type="evidence" value="ECO:0007669"/>
    <property type="project" value="TreeGrafter"/>
</dbReference>
<proteinExistence type="predicted"/>
<dbReference type="Gene3D" id="2.30.180.10">
    <property type="entry name" value="FAS1 domain"/>
    <property type="match status" value="1"/>
</dbReference>
<dbReference type="AlphaFoldDB" id="A0A399SKC0"/>
<feature type="domain" description="FAS1" evidence="1">
    <location>
        <begin position="80"/>
        <end position="214"/>
    </location>
</feature>
<dbReference type="InterPro" id="IPR050904">
    <property type="entry name" value="Adhesion/Biosynth-related"/>
</dbReference>
<dbReference type="InterPro" id="IPR000782">
    <property type="entry name" value="FAS1_domain"/>
</dbReference>
<name>A0A399SKC0_9BACT</name>